<feature type="domain" description="DM2" evidence="1">
    <location>
        <begin position="184"/>
        <end position="261"/>
    </location>
</feature>
<proteinExistence type="predicted"/>
<protein>
    <recommendedName>
        <fullName evidence="1">DM2 domain-containing protein</fullName>
    </recommendedName>
</protein>
<organism evidence="2 3">
    <name type="scientific">Wickerhamomyces anomalus (strain ATCC 58044 / CBS 1984 / NCYC 433 / NRRL Y-366-8)</name>
    <name type="common">Yeast</name>
    <name type="synonym">Hansenula anomala</name>
    <dbReference type="NCBI Taxonomy" id="683960"/>
    <lineage>
        <taxon>Eukaryota</taxon>
        <taxon>Fungi</taxon>
        <taxon>Dikarya</taxon>
        <taxon>Ascomycota</taxon>
        <taxon>Saccharomycotina</taxon>
        <taxon>Saccharomycetes</taxon>
        <taxon>Phaffomycetales</taxon>
        <taxon>Wickerhamomycetaceae</taxon>
        <taxon>Wickerhamomyces</taxon>
    </lineage>
</organism>
<evidence type="ECO:0000259" key="1">
    <source>
        <dbReference type="PROSITE" id="PS51925"/>
    </source>
</evidence>
<dbReference type="GeneID" id="30198868"/>
<evidence type="ECO:0000313" key="3">
    <source>
        <dbReference type="Proteomes" id="UP000094112"/>
    </source>
</evidence>
<name>A0A1E3P6R8_WICAA</name>
<dbReference type="PROSITE" id="PS51925">
    <property type="entry name" value="SWIB_MDM2"/>
    <property type="match status" value="1"/>
</dbReference>
<dbReference type="CDD" id="cd10568">
    <property type="entry name" value="SWIB_like"/>
    <property type="match status" value="1"/>
</dbReference>
<dbReference type="InterPro" id="IPR036885">
    <property type="entry name" value="SWIB_MDM2_dom_sf"/>
</dbReference>
<dbReference type="OrthoDB" id="10263741at2759"/>
<dbReference type="EMBL" id="KV454209">
    <property type="protein sequence ID" value="ODQ60990.1"/>
    <property type="molecule type" value="Genomic_DNA"/>
</dbReference>
<keyword evidence="3" id="KW-1185">Reference proteome</keyword>
<evidence type="ECO:0000313" key="2">
    <source>
        <dbReference type="EMBL" id="ODQ60990.1"/>
    </source>
</evidence>
<dbReference type="Pfam" id="PF02201">
    <property type="entry name" value="SWIB"/>
    <property type="match status" value="1"/>
</dbReference>
<dbReference type="SMART" id="SM00151">
    <property type="entry name" value="SWIB"/>
    <property type="match status" value="1"/>
</dbReference>
<sequence>MQTRPTDINIPHTIDKIVPEVELYRRLQEAEKRVDIFTTRKINDLQENITRIPRKKELLRIFIFNTTENQPWQLQPGQQPTEEPNWTLRIEGRLVNNEKAEDPTRRKFSSFLSGISIDLLNQNNNQQQQQTHDPNQPQQPSKENIIEWHEQNEQNAPRVDFDGLDVKRSGGENIKTKITIQPKEFPIKFRVSNELSSLLGVTELTQHDAVYSIWQYIQFNNLQAPEDKRIINCDENLSKLFGVPRFNFRDLIDLLSKHLSANKPIELEYEIRVDKASTLGDTVIDVEVPVDDISEQENWRNELKKIITEYDDSIKELNSKIVLGIQALHNSHRKHQFYDQLSKDPINFFKDFTESHSRLLKILSGDEGYNEESVRRSEFYTDEMLSENVDILLKTNRI</sequence>
<accession>A0A1E3P6R8</accession>
<dbReference type="InterPro" id="IPR019835">
    <property type="entry name" value="SWIB_domain"/>
</dbReference>
<dbReference type="Gene3D" id="1.10.245.10">
    <property type="entry name" value="SWIB/MDM2 domain"/>
    <property type="match status" value="1"/>
</dbReference>
<gene>
    <name evidence="2" type="ORF">WICANDRAFT_29541</name>
</gene>
<dbReference type="InterPro" id="IPR003121">
    <property type="entry name" value="SWIB_MDM2_domain"/>
</dbReference>
<dbReference type="PANTHER" id="PTHR13844">
    <property type="entry name" value="SWI/SNF-RELATED MATRIX-ASSOCIATED ACTIN-DEPENDENT REGULATOR OF CHROMATIN SUBFAMILY D"/>
    <property type="match status" value="1"/>
</dbReference>
<dbReference type="AlphaFoldDB" id="A0A1E3P6R8"/>
<dbReference type="SUPFAM" id="SSF47592">
    <property type="entry name" value="SWIB/MDM2 domain"/>
    <property type="match status" value="1"/>
</dbReference>
<dbReference type="STRING" id="683960.A0A1E3P6R8"/>
<dbReference type="Proteomes" id="UP000094112">
    <property type="component" value="Unassembled WGS sequence"/>
</dbReference>
<dbReference type="RefSeq" id="XP_019040197.1">
    <property type="nucleotide sequence ID" value="XM_019181622.1"/>
</dbReference>
<reference evidence="2 3" key="1">
    <citation type="journal article" date="2016" name="Proc. Natl. Acad. Sci. U.S.A.">
        <title>Comparative genomics of biotechnologically important yeasts.</title>
        <authorList>
            <person name="Riley R."/>
            <person name="Haridas S."/>
            <person name="Wolfe K.H."/>
            <person name="Lopes M.R."/>
            <person name="Hittinger C.T."/>
            <person name="Goeker M."/>
            <person name="Salamov A.A."/>
            <person name="Wisecaver J.H."/>
            <person name="Long T.M."/>
            <person name="Calvey C.H."/>
            <person name="Aerts A.L."/>
            <person name="Barry K.W."/>
            <person name="Choi C."/>
            <person name="Clum A."/>
            <person name="Coughlan A.Y."/>
            <person name="Deshpande S."/>
            <person name="Douglass A.P."/>
            <person name="Hanson S.J."/>
            <person name="Klenk H.-P."/>
            <person name="LaButti K.M."/>
            <person name="Lapidus A."/>
            <person name="Lindquist E.A."/>
            <person name="Lipzen A.M."/>
            <person name="Meier-Kolthoff J.P."/>
            <person name="Ohm R.A."/>
            <person name="Otillar R.P."/>
            <person name="Pangilinan J.L."/>
            <person name="Peng Y."/>
            <person name="Rokas A."/>
            <person name="Rosa C.A."/>
            <person name="Scheuner C."/>
            <person name="Sibirny A.A."/>
            <person name="Slot J.C."/>
            <person name="Stielow J.B."/>
            <person name="Sun H."/>
            <person name="Kurtzman C.P."/>
            <person name="Blackwell M."/>
            <person name="Grigoriev I.V."/>
            <person name="Jeffries T.W."/>
        </authorList>
    </citation>
    <scope>NUCLEOTIDE SEQUENCE [LARGE SCALE GENOMIC DNA]</scope>
    <source>
        <strain evidence="3">ATCC 58044 / CBS 1984 / NCYC 433 / NRRL Y-366-8</strain>
    </source>
</reference>